<sequence length="92" mass="10206">MELAEMEAAASFGGRFFYAEPGDKCHIAYSRLTAAPLQGIARRLVGCLHHPADHFDDGAHFFFSITRLLPVIAAMDKWGNSNREYMAPFSAD</sequence>
<evidence type="ECO:0000313" key="1">
    <source>
        <dbReference type="EMBL" id="RPD42081.1"/>
    </source>
</evidence>
<proteinExistence type="predicted"/>
<protein>
    <submittedName>
        <fullName evidence="1">Uncharacterized protein</fullName>
    </submittedName>
</protein>
<name>A0A3N4ME73_9BACT</name>
<gene>
    <name evidence="1" type="ORF">EG028_07995</name>
</gene>
<dbReference type="AlphaFoldDB" id="A0A3N4ME73"/>
<dbReference type="Proteomes" id="UP000279089">
    <property type="component" value="Unassembled WGS sequence"/>
</dbReference>
<accession>A0A3N4ME73</accession>
<dbReference type="EMBL" id="RMBX01000003">
    <property type="protein sequence ID" value="RPD42081.1"/>
    <property type="molecule type" value="Genomic_DNA"/>
</dbReference>
<organism evidence="1 2">
    <name type="scientific">Chitinophaga barathri</name>
    <dbReference type="NCBI Taxonomy" id="1647451"/>
    <lineage>
        <taxon>Bacteria</taxon>
        <taxon>Pseudomonadati</taxon>
        <taxon>Bacteroidota</taxon>
        <taxon>Chitinophagia</taxon>
        <taxon>Chitinophagales</taxon>
        <taxon>Chitinophagaceae</taxon>
        <taxon>Chitinophaga</taxon>
    </lineage>
</organism>
<keyword evidence="2" id="KW-1185">Reference proteome</keyword>
<reference evidence="2" key="1">
    <citation type="submission" date="2018-11" db="EMBL/GenBank/DDBJ databases">
        <title>Chitinophaga lutea sp.nov., isolate from arsenic contaminated soil.</title>
        <authorList>
            <person name="Zong Y."/>
        </authorList>
    </citation>
    <scope>NUCLEOTIDE SEQUENCE [LARGE SCALE GENOMIC DNA]</scope>
    <source>
        <strain evidence="2">YLT18</strain>
    </source>
</reference>
<evidence type="ECO:0000313" key="2">
    <source>
        <dbReference type="Proteomes" id="UP000279089"/>
    </source>
</evidence>
<dbReference type="RefSeq" id="WP_123864599.1">
    <property type="nucleotide sequence ID" value="NZ_QXZY01000002.1"/>
</dbReference>
<comment type="caution">
    <text evidence="1">The sequence shown here is derived from an EMBL/GenBank/DDBJ whole genome shotgun (WGS) entry which is preliminary data.</text>
</comment>